<keyword evidence="1" id="KW-0812">Transmembrane</keyword>
<evidence type="ECO:0000313" key="3">
    <source>
        <dbReference type="Proteomes" id="UP000030341"/>
    </source>
</evidence>
<dbReference type="SUPFAM" id="SSF56219">
    <property type="entry name" value="DNase I-like"/>
    <property type="match status" value="1"/>
</dbReference>
<dbReference type="OrthoDB" id="5902906at2"/>
<gene>
    <name evidence="2" type="ORF">OM33_18830</name>
</gene>
<dbReference type="InterPro" id="IPR036691">
    <property type="entry name" value="Endo/exonu/phosph_ase_sf"/>
</dbReference>
<reference evidence="2 3" key="1">
    <citation type="submission" date="2014-11" db="EMBL/GenBank/DDBJ databases">
        <title>Complete Genome Sequence of Pseudoalteromonas sp. Strain OCN003 Isolated from Kaneohe Bay, Oahu, Hawaii.</title>
        <authorList>
            <person name="Beurmann S."/>
            <person name="Videau P."/>
            <person name="Ushijima B."/>
            <person name="Smith A.M."/>
            <person name="Aeby G.S."/>
            <person name="Callahan S.M."/>
            <person name="Belcaid M."/>
        </authorList>
    </citation>
    <scope>NUCLEOTIDE SEQUENCE [LARGE SCALE GENOMIC DNA]</scope>
    <source>
        <strain evidence="2 3">OCN003</strain>
    </source>
</reference>
<dbReference type="EMBL" id="CP009889">
    <property type="protein sequence ID" value="AIY67124.1"/>
    <property type="molecule type" value="Genomic_DNA"/>
</dbReference>
<keyword evidence="1" id="KW-1133">Transmembrane helix</keyword>
<proteinExistence type="predicted"/>
<dbReference type="eggNOG" id="ENOG5033T33">
    <property type="taxonomic scope" value="Bacteria"/>
</dbReference>
<evidence type="ECO:0000256" key="1">
    <source>
        <dbReference type="SAM" id="Phobius"/>
    </source>
</evidence>
<dbReference type="AlphaFoldDB" id="A0A0A7EKI4"/>
<dbReference type="Proteomes" id="UP000030341">
    <property type="component" value="Chromosome 2"/>
</dbReference>
<dbReference type="KEGG" id="pseo:OM33_18830"/>
<evidence type="ECO:0000313" key="2">
    <source>
        <dbReference type="EMBL" id="AIY67124.1"/>
    </source>
</evidence>
<protein>
    <submittedName>
        <fullName evidence="2">Uncharacterized protein</fullName>
    </submittedName>
</protein>
<name>A0A0A7EKI4_9GAMM</name>
<dbReference type="HOGENOM" id="CLU_879605_0_0_6"/>
<keyword evidence="1" id="KW-0472">Membrane</keyword>
<feature type="transmembrane region" description="Helical" evidence="1">
    <location>
        <begin position="21"/>
        <end position="43"/>
    </location>
</feature>
<accession>A0A0A7EKI4</accession>
<organism evidence="2 3">
    <name type="scientific">Pseudoalteromonas piratica</name>
    <dbReference type="NCBI Taxonomy" id="1348114"/>
    <lineage>
        <taxon>Bacteria</taxon>
        <taxon>Pseudomonadati</taxon>
        <taxon>Pseudomonadota</taxon>
        <taxon>Gammaproteobacteria</taxon>
        <taxon>Alteromonadales</taxon>
        <taxon>Pseudoalteromonadaceae</taxon>
        <taxon>Pseudoalteromonas</taxon>
    </lineage>
</organism>
<sequence length="316" mass="36309">MFLGQLTPRVDVFKNIYQLDLITNLQVQLALFSVLLSIALGMWNRSLMLTLLVINGLVISANFSGYVNFDFLSEQKEQIKTRSDVRKFSIVQYTFDTEISQSLPPIYDLLTQLDKDIIVLFNVNDLHKSYLKDLSKGKFSYGLRQKEGLASNIAIITKFAIQSKRRNTFLDERGDIIELKLFVKDQTVKLTVMHPPEPASKLHWQRRNLMLNTLETMENTNNTVSPYSLIISELYTSVWSRHFPMLDNYRSCAASLGVYGNWYFNNTLKLLGNFGAINTSHCFYSYRLKLSNLESNSILGGLHNMVIYELALQNNT</sequence>
<feature type="transmembrane region" description="Helical" evidence="1">
    <location>
        <begin position="49"/>
        <end position="72"/>
    </location>
</feature>
<keyword evidence="3" id="KW-1185">Reference proteome</keyword>